<proteinExistence type="predicted"/>
<evidence type="ECO:0000256" key="1">
    <source>
        <dbReference type="SAM" id="MobiDB-lite"/>
    </source>
</evidence>
<accession>A0A6H0SMA7</accession>
<reference evidence="2 3" key="1">
    <citation type="submission" date="2018-09" db="EMBL/GenBank/DDBJ databases">
        <title>Glutamicibacter mishrai S5-52T (LMG 29155T = KCTC 39846T).</title>
        <authorList>
            <person name="Das S.K."/>
        </authorList>
    </citation>
    <scope>NUCLEOTIDE SEQUENCE [LARGE SCALE GENOMIC DNA]</scope>
    <source>
        <strain evidence="2 3">S5-52</strain>
    </source>
</reference>
<sequence>MSIDEIEIIADDDGIAVIGDKGTVESVLASLNLESKDMVLDTLITGAAMGATAAQVAAEVSANYGRWVKLSEQSAKAFHVADLMKGSSDGLSRAIVMNKGKTAGILEIVTKPGAALANPAFLAGVGGIMAQVAMQQSMDQINDYLAVIDEKIDDLMRANHDGMMAEIDGVAMTIEQALTIRDGVGHVNDVTWSKVQDSERIIASKQALAIRSLNTIAEKLEKKAKMGDIAKSAVEAEPQVNQWLSVLARCFRLQDGVAVLELDRVLQGSPSDYERHRIAMKIARKHRTEQITQSTGEILNRIALVGSRANAKVLLHPKSAGVIVHSSNSISAELSEFQIQLGFESSNRELDQKRWLTAVSEARDKVTDAGADGLVAIRQLGDETKNKALGKAEGLATSLAEGIRKRRETGAPQSPRELED</sequence>
<protein>
    <submittedName>
        <fullName evidence="2">Uncharacterized protein</fullName>
    </submittedName>
</protein>
<gene>
    <name evidence="2" type="ORF">D3791_15010</name>
</gene>
<dbReference type="RefSeq" id="WP_172512674.1">
    <property type="nucleotide sequence ID" value="NZ_CP032549.1"/>
</dbReference>
<dbReference type="AlphaFoldDB" id="A0A6H0SMA7"/>
<dbReference type="Proteomes" id="UP000502331">
    <property type="component" value="Chromosome"/>
</dbReference>
<organism evidence="2 3">
    <name type="scientific">Glutamicibacter mishrai</name>
    <dbReference type="NCBI Taxonomy" id="1775880"/>
    <lineage>
        <taxon>Bacteria</taxon>
        <taxon>Bacillati</taxon>
        <taxon>Actinomycetota</taxon>
        <taxon>Actinomycetes</taxon>
        <taxon>Micrococcales</taxon>
        <taxon>Micrococcaceae</taxon>
        <taxon>Glutamicibacter</taxon>
    </lineage>
</organism>
<feature type="region of interest" description="Disordered" evidence="1">
    <location>
        <begin position="400"/>
        <end position="420"/>
    </location>
</feature>
<name>A0A6H0SMA7_9MICC</name>
<keyword evidence="3" id="KW-1185">Reference proteome</keyword>
<evidence type="ECO:0000313" key="2">
    <source>
        <dbReference type="EMBL" id="QIV88300.1"/>
    </source>
</evidence>
<evidence type="ECO:0000313" key="3">
    <source>
        <dbReference type="Proteomes" id="UP000502331"/>
    </source>
</evidence>
<dbReference type="EMBL" id="CP032549">
    <property type="protein sequence ID" value="QIV88300.1"/>
    <property type="molecule type" value="Genomic_DNA"/>
</dbReference>